<name>A0A0B7FUQ5_THACB</name>
<gene>
    <name evidence="2" type="ORF">RSOLAG1IB_09746</name>
</gene>
<feature type="compositionally biased region" description="Basic residues" evidence="1">
    <location>
        <begin position="170"/>
        <end position="197"/>
    </location>
</feature>
<dbReference type="Proteomes" id="UP000059188">
    <property type="component" value="Unassembled WGS sequence"/>
</dbReference>
<feature type="compositionally biased region" description="Polar residues" evidence="1">
    <location>
        <begin position="21"/>
        <end position="36"/>
    </location>
</feature>
<proteinExistence type="predicted"/>
<reference evidence="2 3" key="1">
    <citation type="submission" date="2014-11" db="EMBL/GenBank/DDBJ databases">
        <authorList>
            <person name="Wibberg Daniel"/>
        </authorList>
    </citation>
    <scope>NUCLEOTIDE SEQUENCE [LARGE SCALE GENOMIC DNA]</scope>
    <source>
        <strain evidence="2">Rhizoctonia solani AG1-IB 7/3/14</strain>
    </source>
</reference>
<evidence type="ECO:0000256" key="1">
    <source>
        <dbReference type="SAM" id="MobiDB-lite"/>
    </source>
</evidence>
<feature type="region of interest" description="Disordered" evidence="1">
    <location>
        <begin position="161"/>
        <end position="221"/>
    </location>
</feature>
<dbReference type="OrthoDB" id="420884at2759"/>
<sequence>MEEEDTFRLRTGIVSRFPSPVQGTTRRPTNAYSTHNLTDDEEESSSSSESEEAQVLIFYHTGRDTSLTLSRALTRSSPNLNPEHNVDAFLNTVRLRIRADSFEEYRNAERAATKSANPPTHSLPHLSQALIQSHLALQAKRNVEEMTAVLAMVERLDIQRKGREEEGMKRRERRPSSRPRRTGKKAKRTGRRRKRRTRTENGWKKRRKRRKKRTRPKNKLG</sequence>
<feature type="compositionally biased region" description="Acidic residues" evidence="1">
    <location>
        <begin position="39"/>
        <end position="52"/>
    </location>
</feature>
<dbReference type="EMBL" id="LN679148">
    <property type="protein sequence ID" value="CEL60564.1"/>
    <property type="molecule type" value="Genomic_DNA"/>
</dbReference>
<feature type="region of interest" description="Disordered" evidence="1">
    <location>
        <begin position="1"/>
        <end position="52"/>
    </location>
</feature>
<dbReference type="STRING" id="1108050.A0A0B7FUQ5"/>
<feature type="compositionally biased region" description="Basic residues" evidence="1">
    <location>
        <begin position="204"/>
        <end position="221"/>
    </location>
</feature>
<evidence type="ECO:0000313" key="2">
    <source>
        <dbReference type="EMBL" id="CEL60564.1"/>
    </source>
</evidence>
<evidence type="ECO:0000313" key="3">
    <source>
        <dbReference type="Proteomes" id="UP000059188"/>
    </source>
</evidence>
<accession>A0A0B7FUQ5</accession>
<keyword evidence="3" id="KW-1185">Reference proteome</keyword>
<dbReference type="AlphaFoldDB" id="A0A0B7FUQ5"/>
<organism evidence="2 3">
    <name type="scientific">Thanatephorus cucumeris (strain AG1-IB / isolate 7/3/14)</name>
    <name type="common">Lettuce bottom rot fungus</name>
    <name type="synonym">Rhizoctonia solani</name>
    <dbReference type="NCBI Taxonomy" id="1108050"/>
    <lineage>
        <taxon>Eukaryota</taxon>
        <taxon>Fungi</taxon>
        <taxon>Dikarya</taxon>
        <taxon>Basidiomycota</taxon>
        <taxon>Agaricomycotina</taxon>
        <taxon>Agaricomycetes</taxon>
        <taxon>Cantharellales</taxon>
        <taxon>Ceratobasidiaceae</taxon>
        <taxon>Rhizoctonia</taxon>
        <taxon>Rhizoctonia solani AG-1</taxon>
    </lineage>
</organism>
<protein>
    <submittedName>
        <fullName evidence="2">Uncharacterized protein</fullName>
    </submittedName>
</protein>